<organism evidence="2 3">
    <name type="scientific">Sphagnum jensenii</name>
    <dbReference type="NCBI Taxonomy" id="128206"/>
    <lineage>
        <taxon>Eukaryota</taxon>
        <taxon>Viridiplantae</taxon>
        <taxon>Streptophyta</taxon>
        <taxon>Embryophyta</taxon>
        <taxon>Bryophyta</taxon>
        <taxon>Sphagnophytina</taxon>
        <taxon>Sphagnopsida</taxon>
        <taxon>Sphagnales</taxon>
        <taxon>Sphagnaceae</taxon>
        <taxon>Sphagnum</taxon>
    </lineage>
</organism>
<gene>
    <name evidence="2" type="ORF">CSSPJE1EN1_LOCUS4440</name>
</gene>
<keyword evidence="3" id="KW-1185">Reference proteome</keyword>
<name>A0ABP0VXQ8_9BRYO</name>
<accession>A0ABP0VXQ8</accession>
<reference evidence="2" key="1">
    <citation type="submission" date="2024-02" db="EMBL/GenBank/DDBJ databases">
        <authorList>
            <consortium name="ELIXIR-Norway"/>
            <consortium name="Elixir Norway"/>
        </authorList>
    </citation>
    <scope>NUCLEOTIDE SEQUENCE</scope>
</reference>
<evidence type="ECO:0000256" key="1">
    <source>
        <dbReference type="SAM" id="MobiDB-lite"/>
    </source>
</evidence>
<evidence type="ECO:0000313" key="3">
    <source>
        <dbReference type="Proteomes" id="UP001497444"/>
    </source>
</evidence>
<protein>
    <submittedName>
        <fullName evidence="2">Uncharacterized protein</fullName>
    </submittedName>
</protein>
<proteinExistence type="predicted"/>
<dbReference type="EMBL" id="OZ020107">
    <property type="protein sequence ID" value="CAK9258962.1"/>
    <property type="molecule type" value="Genomic_DNA"/>
</dbReference>
<feature type="region of interest" description="Disordered" evidence="1">
    <location>
        <begin position="47"/>
        <end position="69"/>
    </location>
</feature>
<evidence type="ECO:0000313" key="2">
    <source>
        <dbReference type="EMBL" id="CAK9258962.1"/>
    </source>
</evidence>
<sequence length="79" mass="8656">MNTKISATTVTQVKILGSLKAHREDEGMRAVTVKKIWIPTAEIRSGKMQTTVTGRPRVGTPEPQKHARPQALGFFPCGI</sequence>
<dbReference type="Proteomes" id="UP001497444">
    <property type="component" value="Chromosome 12"/>
</dbReference>